<dbReference type="VEuPathDB" id="FungiDB:G647_06624"/>
<keyword evidence="5" id="KW-0539">Nucleus</keyword>
<dbReference type="PANTHER" id="PTHR28081">
    <property type="entry name" value="DAMAGE-REGULATED IMPORT FACILITATOR 1-RELATED"/>
    <property type="match status" value="1"/>
</dbReference>
<dbReference type="eggNOG" id="ENOG502S8VH">
    <property type="taxonomic scope" value="Eukaryota"/>
</dbReference>
<organism evidence="6 7">
    <name type="scientific">Cladophialophora carrionii</name>
    <dbReference type="NCBI Taxonomy" id="86049"/>
    <lineage>
        <taxon>Eukaryota</taxon>
        <taxon>Fungi</taxon>
        <taxon>Dikarya</taxon>
        <taxon>Ascomycota</taxon>
        <taxon>Pezizomycotina</taxon>
        <taxon>Eurotiomycetes</taxon>
        <taxon>Chaetothyriomycetidae</taxon>
        <taxon>Chaetothyriales</taxon>
        <taxon>Herpotrichiellaceae</taxon>
        <taxon>Cladophialophora</taxon>
    </lineage>
</organism>
<dbReference type="Pfam" id="PF08591">
    <property type="entry name" value="RNR_inhib"/>
    <property type="match status" value="1"/>
</dbReference>
<keyword evidence="7" id="KW-1185">Reference proteome</keyword>
<dbReference type="InterPro" id="IPR013900">
    <property type="entry name" value="RNR_inhibitor"/>
</dbReference>
<evidence type="ECO:0000313" key="7">
    <source>
        <dbReference type="Proteomes" id="UP000094526"/>
    </source>
</evidence>
<reference evidence="7" key="1">
    <citation type="submission" date="2015-07" db="EMBL/GenBank/DDBJ databases">
        <authorList>
            <person name="Teixeira M.M."/>
            <person name="Souza R.C."/>
            <person name="Almeida L.G."/>
            <person name="Vicente V.A."/>
            <person name="de Hoog S."/>
            <person name="Bocca A.L."/>
            <person name="de Almeida S.R."/>
            <person name="Vasconcelos A.T."/>
            <person name="Felipe M.S."/>
        </authorList>
    </citation>
    <scope>NUCLEOTIDE SEQUENCE [LARGE SCALE GENOMIC DNA]</scope>
    <source>
        <strain evidence="7">KSF</strain>
    </source>
</reference>
<name>A0A1C1CSH8_9EURO</name>
<dbReference type="AlphaFoldDB" id="A0A1C1CSH8"/>
<accession>A0A1C1CSH8</accession>
<dbReference type="STRING" id="86049.A0A1C1CSH8"/>
<dbReference type="GO" id="GO:0005737">
    <property type="term" value="C:cytoplasm"/>
    <property type="evidence" value="ECO:0007669"/>
    <property type="project" value="UniProtKB-SubCell"/>
</dbReference>
<evidence type="ECO:0000256" key="2">
    <source>
        <dbReference type="ARBA" id="ARBA00004496"/>
    </source>
</evidence>
<evidence type="ECO:0000256" key="4">
    <source>
        <dbReference type="ARBA" id="ARBA00022490"/>
    </source>
</evidence>
<keyword evidence="4" id="KW-0963">Cytoplasm</keyword>
<sequence length="310" mass="34174">MMDLVQDFSVPVPSIESDSPLSKRRRFAPISLPPLIPVSNNSDIEHHTFDSPLLLQLCEQAPDQAEIEAGLLQVGMRVRQSVAEGYKTQQKKFTPRPFFDARRLSPETQAALAGGQSTSTDAPAPLGAASQNLSTATFCGINLAFLSHYGDDWATPSVSQQSLWSYSTSHKRSYEADSDSDESQDWQPHTPSLVADAAMHLPVDYFTIDMDTMSDANPMAKIGDHTRQHFNGRRMAMPKSRSRFHQHAVPQMPPTSTVNPFANFAAPQPGAFFDGHSGHKRMMSCGMEAAADFGEAPFLQRREDVEMDCS</sequence>
<dbReference type="Proteomes" id="UP000094526">
    <property type="component" value="Unassembled WGS sequence"/>
</dbReference>
<dbReference type="EMBL" id="LGRB01000009">
    <property type="protein sequence ID" value="OCT51462.1"/>
    <property type="molecule type" value="Genomic_DNA"/>
</dbReference>
<dbReference type="GO" id="GO:0008104">
    <property type="term" value="P:intracellular protein localization"/>
    <property type="evidence" value="ECO:0007669"/>
    <property type="project" value="TreeGrafter"/>
</dbReference>
<evidence type="ECO:0000313" key="6">
    <source>
        <dbReference type="EMBL" id="OCT51462.1"/>
    </source>
</evidence>
<dbReference type="VEuPathDB" id="FungiDB:CLCR_08899"/>
<proteinExistence type="inferred from homology"/>
<evidence type="ECO:0000256" key="1">
    <source>
        <dbReference type="ARBA" id="ARBA00004123"/>
    </source>
</evidence>
<dbReference type="OrthoDB" id="4072855at2759"/>
<evidence type="ECO:0000256" key="5">
    <source>
        <dbReference type="ARBA" id="ARBA00023242"/>
    </source>
</evidence>
<protein>
    <submittedName>
        <fullName evidence="6">Uncharacterized protein</fullName>
    </submittedName>
</protein>
<dbReference type="GO" id="GO:0005634">
    <property type="term" value="C:nucleus"/>
    <property type="evidence" value="ECO:0007669"/>
    <property type="project" value="UniProtKB-SubCell"/>
</dbReference>
<comment type="caution">
    <text evidence="6">The sequence shown here is derived from an EMBL/GenBank/DDBJ whole genome shotgun (WGS) entry which is preliminary data.</text>
</comment>
<dbReference type="PANTHER" id="PTHR28081:SF1">
    <property type="entry name" value="DAMAGE-REGULATED IMPORT FACILITATOR 1"/>
    <property type="match status" value="1"/>
</dbReference>
<comment type="similarity">
    <text evidence="3">Belongs to the DIF1/spd1 family.</text>
</comment>
<comment type="subcellular location">
    <subcellularLocation>
        <location evidence="2">Cytoplasm</location>
    </subcellularLocation>
    <subcellularLocation>
        <location evidence="1">Nucleus</location>
    </subcellularLocation>
</comment>
<dbReference type="GO" id="GO:1990846">
    <property type="term" value="F:ribonucleoside-diphosphate reductase inhibitor activity"/>
    <property type="evidence" value="ECO:0007669"/>
    <property type="project" value="TreeGrafter"/>
</dbReference>
<evidence type="ECO:0000256" key="3">
    <source>
        <dbReference type="ARBA" id="ARBA00005459"/>
    </source>
</evidence>
<gene>
    <name evidence="6" type="ORF">CLCR_08899</name>
</gene>